<sequence>MIIQDKKIADLLERCGYKLQIFKKHLEVFNRQFFTDHIVGRISTYELYSRSDTDNYRYLKEFWPDFDSYASTLLSRDCQTKHYLIENTKMRDDYINDLIYSYVESHENEPSDEIGDNAHLDALISIWKKDIAKTYDKIEHIKRFVWEYLISWSETKEFDRNYVCNLIFDLANKTFSDYGHIDFDEFDAGGFSCKVIDWDSYQSIIQIQGAAGFFGNLVEYNMQKPLLDFFNQKTITIPKELYKSGLGTLFVANLGKGLFNCLTKTEQIILPCSVNIEWSFWNCRNLKNIDVIHSYQGGKLYSIDGVLFSYDKKELIAYPNKHGDTYSIPEGVRSIKKFAFKDCPNIIKLHIPKSLRHIGINAFYRCTNLKEIISDSPCETIQIDGFSGNYGDVNPIWIFTNTNQRISMKDLLNK</sequence>
<dbReference type="Gene3D" id="3.80.10.10">
    <property type="entry name" value="Ribonuclease Inhibitor"/>
    <property type="match status" value="1"/>
</dbReference>
<evidence type="ECO:0000313" key="1">
    <source>
        <dbReference type="EMBL" id="MBU3852959.1"/>
    </source>
</evidence>
<dbReference type="InterPro" id="IPR032675">
    <property type="entry name" value="LRR_dom_sf"/>
</dbReference>
<organism evidence="1 2">
    <name type="scientific">Candidatus Paraprevotella stercoravium</name>
    <dbReference type="NCBI Taxonomy" id="2838725"/>
    <lineage>
        <taxon>Bacteria</taxon>
        <taxon>Pseudomonadati</taxon>
        <taxon>Bacteroidota</taxon>
        <taxon>Bacteroidia</taxon>
        <taxon>Bacteroidales</taxon>
        <taxon>Prevotellaceae</taxon>
        <taxon>Paraprevotella</taxon>
    </lineage>
</organism>
<dbReference type="Pfam" id="PF13306">
    <property type="entry name" value="LRR_5"/>
    <property type="match status" value="2"/>
</dbReference>
<protein>
    <submittedName>
        <fullName evidence="1">Leucine-rich repeat domain-containing protein</fullName>
    </submittedName>
</protein>
<proteinExistence type="predicted"/>
<dbReference type="InterPro" id="IPR026906">
    <property type="entry name" value="LRR_5"/>
</dbReference>
<accession>A0A9E2L6G4</accession>
<dbReference type="Proteomes" id="UP000823865">
    <property type="component" value="Unassembled WGS sequence"/>
</dbReference>
<reference evidence="1" key="2">
    <citation type="submission" date="2021-04" db="EMBL/GenBank/DDBJ databases">
        <authorList>
            <person name="Gilroy R."/>
        </authorList>
    </citation>
    <scope>NUCLEOTIDE SEQUENCE</scope>
    <source>
        <strain evidence="1">G3-2149</strain>
    </source>
</reference>
<evidence type="ECO:0000313" key="2">
    <source>
        <dbReference type="Proteomes" id="UP000823865"/>
    </source>
</evidence>
<dbReference type="EMBL" id="JAHLFU010000074">
    <property type="protein sequence ID" value="MBU3852959.1"/>
    <property type="molecule type" value="Genomic_DNA"/>
</dbReference>
<comment type="caution">
    <text evidence="1">The sequence shown here is derived from an EMBL/GenBank/DDBJ whole genome shotgun (WGS) entry which is preliminary data.</text>
</comment>
<name>A0A9E2L6G4_9BACT</name>
<gene>
    <name evidence="1" type="ORF">H9789_03920</name>
</gene>
<dbReference type="AlphaFoldDB" id="A0A9E2L6G4"/>
<reference evidence="1" key="1">
    <citation type="journal article" date="2021" name="PeerJ">
        <title>Extensive microbial diversity within the chicken gut microbiome revealed by metagenomics and culture.</title>
        <authorList>
            <person name="Gilroy R."/>
            <person name="Ravi A."/>
            <person name="Getino M."/>
            <person name="Pursley I."/>
            <person name="Horton D.L."/>
            <person name="Alikhan N.F."/>
            <person name="Baker D."/>
            <person name="Gharbi K."/>
            <person name="Hall N."/>
            <person name="Watson M."/>
            <person name="Adriaenssens E.M."/>
            <person name="Foster-Nyarko E."/>
            <person name="Jarju S."/>
            <person name="Secka A."/>
            <person name="Antonio M."/>
            <person name="Oren A."/>
            <person name="Chaudhuri R.R."/>
            <person name="La Ragione R."/>
            <person name="Hildebrand F."/>
            <person name="Pallen M.J."/>
        </authorList>
    </citation>
    <scope>NUCLEOTIDE SEQUENCE</scope>
    <source>
        <strain evidence="1">G3-2149</strain>
    </source>
</reference>